<evidence type="ECO:0000313" key="1">
    <source>
        <dbReference type="EMBL" id="MED6115826.1"/>
    </source>
</evidence>
<dbReference type="Proteomes" id="UP001341840">
    <property type="component" value="Unassembled WGS sequence"/>
</dbReference>
<sequence>AWKAHAYAWKATLTNMHPRLDVLLGVAPSSFSSQVELTFKPTPRRAPGSLGVALTLQPTPEPCIGVEHQAYAWKALKHLPSNSKSTYEA</sequence>
<feature type="non-terminal residue" evidence="1">
    <location>
        <position position="1"/>
    </location>
</feature>
<evidence type="ECO:0000313" key="2">
    <source>
        <dbReference type="Proteomes" id="UP001341840"/>
    </source>
</evidence>
<proteinExistence type="predicted"/>
<protein>
    <submittedName>
        <fullName evidence="1">Uncharacterized protein</fullName>
    </submittedName>
</protein>
<accession>A0ABU6QW21</accession>
<comment type="caution">
    <text evidence="1">The sequence shown here is derived from an EMBL/GenBank/DDBJ whole genome shotgun (WGS) entry which is preliminary data.</text>
</comment>
<reference evidence="1 2" key="1">
    <citation type="journal article" date="2023" name="Plants (Basel)">
        <title>Bridging the Gap: Combining Genomics and Transcriptomics Approaches to Understand Stylosanthes scabra, an Orphan Legume from the Brazilian Caatinga.</title>
        <authorList>
            <person name="Ferreira-Neto J.R.C."/>
            <person name="da Silva M.D."/>
            <person name="Binneck E."/>
            <person name="de Melo N.F."/>
            <person name="da Silva R.H."/>
            <person name="de Melo A.L.T.M."/>
            <person name="Pandolfi V."/>
            <person name="Bustamante F.O."/>
            <person name="Brasileiro-Vidal A.C."/>
            <person name="Benko-Iseppon A.M."/>
        </authorList>
    </citation>
    <scope>NUCLEOTIDE SEQUENCE [LARGE SCALE GENOMIC DNA]</scope>
    <source>
        <tissue evidence="1">Leaves</tissue>
    </source>
</reference>
<name>A0ABU6QW21_9FABA</name>
<keyword evidence="2" id="KW-1185">Reference proteome</keyword>
<dbReference type="EMBL" id="JASCZI010002089">
    <property type="protein sequence ID" value="MED6115826.1"/>
    <property type="molecule type" value="Genomic_DNA"/>
</dbReference>
<organism evidence="1 2">
    <name type="scientific">Stylosanthes scabra</name>
    <dbReference type="NCBI Taxonomy" id="79078"/>
    <lineage>
        <taxon>Eukaryota</taxon>
        <taxon>Viridiplantae</taxon>
        <taxon>Streptophyta</taxon>
        <taxon>Embryophyta</taxon>
        <taxon>Tracheophyta</taxon>
        <taxon>Spermatophyta</taxon>
        <taxon>Magnoliopsida</taxon>
        <taxon>eudicotyledons</taxon>
        <taxon>Gunneridae</taxon>
        <taxon>Pentapetalae</taxon>
        <taxon>rosids</taxon>
        <taxon>fabids</taxon>
        <taxon>Fabales</taxon>
        <taxon>Fabaceae</taxon>
        <taxon>Papilionoideae</taxon>
        <taxon>50 kb inversion clade</taxon>
        <taxon>dalbergioids sensu lato</taxon>
        <taxon>Dalbergieae</taxon>
        <taxon>Pterocarpus clade</taxon>
        <taxon>Stylosanthes</taxon>
    </lineage>
</organism>
<gene>
    <name evidence="1" type="ORF">PIB30_094455</name>
</gene>